<evidence type="ECO:0000256" key="1">
    <source>
        <dbReference type="SAM" id="SignalP"/>
    </source>
</evidence>
<feature type="signal peptide" evidence="1">
    <location>
        <begin position="1"/>
        <end position="19"/>
    </location>
</feature>
<gene>
    <name evidence="2" type="ORF">TRFO_05552</name>
</gene>
<dbReference type="VEuPathDB" id="TrichDB:TRFO_05552"/>
<comment type="caution">
    <text evidence="2">The sequence shown here is derived from an EMBL/GenBank/DDBJ whole genome shotgun (WGS) entry which is preliminary data.</text>
</comment>
<feature type="chain" id="PRO_5009630198" evidence="1">
    <location>
        <begin position="20"/>
        <end position="219"/>
    </location>
</feature>
<proteinExistence type="predicted"/>
<keyword evidence="3" id="KW-1185">Reference proteome</keyword>
<organism evidence="2 3">
    <name type="scientific">Tritrichomonas foetus</name>
    <dbReference type="NCBI Taxonomy" id="1144522"/>
    <lineage>
        <taxon>Eukaryota</taxon>
        <taxon>Metamonada</taxon>
        <taxon>Parabasalia</taxon>
        <taxon>Tritrichomonadida</taxon>
        <taxon>Tritrichomonadidae</taxon>
        <taxon>Tritrichomonas</taxon>
    </lineage>
</organism>
<dbReference type="RefSeq" id="XP_068359501.1">
    <property type="nucleotide sequence ID" value="XM_068492556.1"/>
</dbReference>
<name>A0A1J4KA88_9EUKA</name>
<dbReference type="AlphaFoldDB" id="A0A1J4KA88"/>
<evidence type="ECO:0000313" key="2">
    <source>
        <dbReference type="EMBL" id="OHT06365.1"/>
    </source>
</evidence>
<protein>
    <submittedName>
        <fullName evidence="2">Uncharacterized protein</fullName>
    </submittedName>
</protein>
<keyword evidence="1" id="KW-0732">Signal</keyword>
<dbReference type="Proteomes" id="UP000179807">
    <property type="component" value="Unassembled WGS sequence"/>
</dbReference>
<accession>A0A1J4KA88</accession>
<dbReference type="GeneID" id="94827260"/>
<sequence length="219" mass="25111">MNRQTKMISLFLFPVMTEQLQTLSKTPFETDQAAIDFLKILLPALDQDMQNQGLYQIGVDAFKNNAGNTILKSHFLETVFSGEDHNVAHYYFARKLLKENLITIEEVHQRIECLTTKDVKPPVGPDFKLLILATPLLFFEKEINATSPDDFKKYYSQVSTIFRSSPMIKRMALEWNTPLNIRNCCYDLMSGNITFEPDNLEKLVEIAGDPAKLPQIPVY</sequence>
<dbReference type="EMBL" id="MLAK01000727">
    <property type="protein sequence ID" value="OHT06365.1"/>
    <property type="molecule type" value="Genomic_DNA"/>
</dbReference>
<reference evidence="2" key="1">
    <citation type="submission" date="2016-10" db="EMBL/GenBank/DDBJ databases">
        <authorList>
            <person name="Benchimol M."/>
            <person name="Almeida L.G."/>
            <person name="Vasconcelos A.T."/>
            <person name="Perreira-Neves A."/>
            <person name="Rosa I.A."/>
            <person name="Tasca T."/>
            <person name="Bogo M.R."/>
            <person name="de Souza W."/>
        </authorList>
    </citation>
    <scope>NUCLEOTIDE SEQUENCE [LARGE SCALE GENOMIC DNA]</scope>
    <source>
        <strain evidence="2">K</strain>
    </source>
</reference>
<evidence type="ECO:0000313" key="3">
    <source>
        <dbReference type="Proteomes" id="UP000179807"/>
    </source>
</evidence>